<dbReference type="Proteomes" id="UP000248856">
    <property type="component" value="Unassembled WGS sequence"/>
</dbReference>
<keyword evidence="3" id="KW-1185">Reference proteome</keyword>
<organism evidence="2 3">
    <name type="scientific">Paracidovorax anthurii</name>
    <dbReference type="NCBI Taxonomy" id="78229"/>
    <lineage>
        <taxon>Bacteria</taxon>
        <taxon>Pseudomonadati</taxon>
        <taxon>Pseudomonadota</taxon>
        <taxon>Betaproteobacteria</taxon>
        <taxon>Burkholderiales</taxon>
        <taxon>Comamonadaceae</taxon>
        <taxon>Paracidovorax</taxon>
    </lineage>
</organism>
<name>A0A328YLK3_9BURK</name>
<reference evidence="2 3" key="1">
    <citation type="submission" date="2018-06" db="EMBL/GenBank/DDBJ databases">
        <title>Genomic Encyclopedia of Archaeal and Bacterial Type Strains, Phase II (KMG-II): from individual species to whole genera.</title>
        <authorList>
            <person name="Goeker M."/>
        </authorList>
    </citation>
    <scope>NUCLEOTIDE SEQUENCE [LARGE SCALE GENOMIC DNA]</scope>
    <source>
        <strain evidence="2 3">CFPB 3232</strain>
    </source>
</reference>
<gene>
    <name evidence="2" type="ORF">AX018_107011</name>
</gene>
<comment type="caution">
    <text evidence="2">The sequence shown here is derived from an EMBL/GenBank/DDBJ whole genome shotgun (WGS) entry which is preliminary data.</text>
</comment>
<dbReference type="RefSeq" id="WP_146749408.1">
    <property type="nucleotide sequence ID" value="NZ_CBCSGC010000231.1"/>
</dbReference>
<accession>A0A328YLK3</accession>
<protein>
    <submittedName>
        <fullName evidence="2">Uncharacterized protein</fullName>
    </submittedName>
</protein>
<dbReference type="OrthoDB" id="9849510at2"/>
<evidence type="ECO:0000256" key="1">
    <source>
        <dbReference type="SAM" id="MobiDB-lite"/>
    </source>
</evidence>
<dbReference type="AlphaFoldDB" id="A0A328YLK3"/>
<feature type="region of interest" description="Disordered" evidence="1">
    <location>
        <begin position="28"/>
        <end position="60"/>
    </location>
</feature>
<evidence type="ECO:0000313" key="3">
    <source>
        <dbReference type="Proteomes" id="UP000248856"/>
    </source>
</evidence>
<proteinExistence type="predicted"/>
<dbReference type="EMBL" id="QLTA01000070">
    <property type="protein sequence ID" value="RAR73973.1"/>
    <property type="molecule type" value="Genomic_DNA"/>
</dbReference>
<evidence type="ECO:0000313" key="2">
    <source>
        <dbReference type="EMBL" id="RAR73973.1"/>
    </source>
</evidence>
<sequence length="145" mass="14823">MTSVSRVTSSLRPLTGLTSDALAGGVARVAPVKRGRPSSTEPTLPGVERRTSGASSMAPRANLGVLAGTPLRALREAAPASVLTPPGSFAQRLTAPYPSRVEGSLLSRQAHAPTLRTARASAEALLAARSGALLQHPEARRAATA</sequence>